<name>A0AA38WWJ6_9EURO</name>
<dbReference type="GO" id="GO:0019843">
    <property type="term" value="F:rRNA binding"/>
    <property type="evidence" value="ECO:0007669"/>
    <property type="project" value="TreeGrafter"/>
</dbReference>
<evidence type="ECO:0000256" key="1">
    <source>
        <dbReference type="ARBA" id="ARBA00004604"/>
    </source>
</evidence>
<evidence type="ECO:0000256" key="3">
    <source>
        <dbReference type="ARBA" id="ARBA00023054"/>
    </source>
</evidence>
<organism evidence="6 7">
    <name type="scientific">Cladophialophora chaetospira</name>
    <dbReference type="NCBI Taxonomy" id="386627"/>
    <lineage>
        <taxon>Eukaryota</taxon>
        <taxon>Fungi</taxon>
        <taxon>Dikarya</taxon>
        <taxon>Ascomycota</taxon>
        <taxon>Pezizomycotina</taxon>
        <taxon>Eurotiomycetes</taxon>
        <taxon>Chaetothyriomycetidae</taxon>
        <taxon>Chaetothyriales</taxon>
        <taxon>Herpotrichiellaceae</taxon>
        <taxon>Cladophialophora</taxon>
    </lineage>
</organism>
<feature type="compositionally biased region" description="Basic and acidic residues" evidence="5">
    <location>
        <begin position="191"/>
        <end position="201"/>
    </location>
</feature>
<feature type="region of interest" description="Disordered" evidence="5">
    <location>
        <begin position="43"/>
        <end position="222"/>
    </location>
</feature>
<dbReference type="GO" id="GO:0005730">
    <property type="term" value="C:nucleolus"/>
    <property type="evidence" value="ECO:0007669"/>
    <property type="project" value="UniProtKB-SubCell"/>
</dbReference>
<proteinExistence type="inferred from homology"/>
<dbReference type="Pfam" id="PF09805">
    <property type="entry name" value="Nop25"/>
    <property type="match status" value="1"/>
</dbReference>
<dbReference type="Proteomes" id="UP001172673">
    <property type="component" value="Unassembled WGS sequence"/>
</dbReference>
<sequence length="222" mass="25811">MPPPTKRRRTEPTVVEEISFDLAARQEYLTGFHKRKLQRAKHAREAAEKRARAEKLEGRKQLRDHRKAELERHVDEVNAMLRPVTAVETEEDDKDEKDSDDDWEGTAEPLPTPIDHEAEYVDEEKYTTVTVEAMDVSKEGLSSAQEDGNENDSDKHDNATMETPSSEKPKRQWTKDKPKDGERKRKKKRNFRYESKVDRKAARSRQKSRNSKQARERRAGGS</sequence>
<feature type="compositionally biased region" description="Basic and acidic residues" evidence="5">
    <location>
        <begin position="114"/>
        <end position="126"/>
    </location>
</feature>
<comment type="caution">
    <text evidence="6">The sequence shown here is derived from an EMBL/GenBank/DDBJ whole genome shotgun (WGS) entry which is preliminary data.</text>
</comment>
<dbReference type="PANTHER" id="PTHR14577">
    <property type="entry name" value="NUCLEOLAR PROTEIN 12"/>
    <property type="match status" value="1"/>
</dbReference>
<keyword evidence="4" id="KW-0539">Nucleus</keyword>
<comment type="subcellular location">
    <subcellularLocation>
        <location evidence="1">Nucleus</location>
        <location evidence="1">Nucleolus</location>
    </subcellularLocation>
</comment>
<evidence type="ECO:0000313" key="6">
    <source>
        <dbReference type="EMBL" id="KAJ9602417.1"/>
    </source>
</evidence>
<keyword evidence="3" id="KW-0175">Coiled coil</keyword>
<evidence type="ECO:0008006" key="8">
    <source>
        <dbReference type="Google" id="ProtNLM"/>
    </source>
</evidence>
<evidence type="ECO:0000256" key="2">
    <source>
        <dbReference type="ARBA" id="ARBA00007175"/>
    </source>
</evidence>
<gene>
    <name evidence="6" type="ORF">H2200_012959</name>
</gene>
<feature type="compositionally biased region" description="Basic and acidic residues" evidence="5">
    <location>
        <begin position="213"/>
        <end position="222"/>
    </location>
</feature>
<accession>A0AA38WWJ6</accession>
<feature type="compositionally biased region" description="Basic residues" evidence="5">
    <location>
        <begin position="202"/>
        <end position="212"/>
    </location>
</feature>
<dbReference type="PANTHER" id="PTHR14577:SF0">
    <property type="entry name" value="NUCLEOLAR PROTEIN 12"/>
    <property type="match status" value="1"/>
</dbReference>
<dbReference type="EMBL" id="JAPDRK010000026">
    <property type="protein sequence ID" value="KAJ9602417.1"/>
    <property type="molecule type" value="Genomic_DNA"/>
</dbReference>
<dbReference type="AlphaFoldDB" id="A0AA38WWJ6"/>
<evidence type="ECO:0000313" key="7">
    <source>
        <dbReference type="Proteomes" id="UP001172673"/>
    </source>
</evidence>
<evidence type="ECO:0000256" key="4">
    <source>
        <dbReference type="ARBA" id="ARBA00023242"/>
    </source>
</evidence>
<protein>
    <recommendedName>
        <fullName evidence="8">Protein required for cell viability Rrp17</fullName>
    </recommendedName>
</protein>
<evidence type="ECO:0000256" key="5">
    <source>
        <dbReference type="SAM" id="MobiDB-lite"/>
    </source>
</evidence>
<keyword evidence="7" id="KW-1185">Reference proteome</keyword>
<feature type="compositionally biased region" description="Acidic residues" evidence="5">
    <location>
        <begin position="88"/>
        <end position="105"/>
    </location>
</feature>
<reference evidence="6" key="1">
    <citation type="submission" date="2022-10" db="EMBL/GenBank/DDBJ databases">
        <title>Culturing micro-colonial fungi from biological soil crusts in the Mojave desert and describing Neophaeococcomyces mojavensis, and introducing the new genera and species Taxawa tesnikishii.</title>
        <authorList>
            <person name="Kurbessoian T."/>
            <person name="Stajich J.E."/>
        </authorList>
    </citation>
    <scope>NUCLEOTIDE SEQUENCE</scope>
    <source>
        <strain evidence="6">TK_41</strain>
    </source>
</reference>
<feature type="compositionally biased region" description="Basic and acidic residues" evidence="5">
    <location>
        <begin position="152"/>
        <end position="183"/>
    </location>
</feature>
<dbReference type="InterPro" id="IPR019186">
    <property type="entry name" value="Nucleolar_protein_12"/>
</dbReference>
<comment type="similarity">
    <text evidence="2">Belongs to the RRP17 family.</text>
</comment>
<feature type="compositionally biased region" description="Basic and acidic residues" evidence="5">
    <location>
        <begin position="43"/>
        <end position="76"/>
    </location>
</feature>